<reference evidence="12" key="1">
    <citation type="journal article" date="2023" name="Nat. Commun.">
        <title>Diploid and tetraploid genomes of Acorus and the evolution of monocots.</title>
        <authorList>
            <person name="Ma L."/>
            <person name="Liu K.W."/>
            <person name="Li Z."/>
            <person name="Hsiao Y.Y."/>
            <person name="Qi Y."/>
            <person name="Fu T."/>
            <person name="Tang G.D."/>
            <person name="Zhang D."/>
            <person name="Sun W.H."/>
            <person name="Liu D.K."/>
            <person name="Li Y."/>
            <person name="Chen G.Z."/>
            <person name="Liu X.D."/>
            <person name="Liao X.Y."/>
            <person name="Jiang Y.T."/>
            <person name="Yu X."/>
            <person name="Hao Y."/>
            <person name="Huang J."/>
            <person name="Zhao X.W."/>
            <person name="Ke S."/>
            <person name="Chen Y.Y."/>
            <person name="Wu W.L."/>
            <person name="Hsu J.L."/>
            <person name="Lin Y.F."/>
            <person name="Huang M.D."/>
            <person name="Li C.Y."/>
            <person name="Huang L."/>
            <person name="Wang Z.W."/>
            <person name="Zhao X."/>
            <person name="Zhong W.Y."/>
            <person name="Peng D.H."/>
            <person name="Ahmad S."/>
            <person name="Lan S."/>
            <person name="Zhang J.S."/>
            <person name="Tsai W.C."/>
            <person name="Van de Peer Y."/>
            <person name="Liu Z.J."/>
        </authorList>
    </citation>
    <scope>NUCLEOTIDE SEQUENCE</scope>
    <source>
        <strain evidence="12">CP</strain>
    </source>
</reference>
<dbReference type="GO" id="GO:0005737">
    <property type="term" value="C:cytoplasm"/>
    <property type="evidence" value="ECO:0007669"/>
    <property type="project" value="TreeGrafter"/>
</dbReference>
<evidence type="ECO:0000256" key="1">
    <source>
        <dbReference type="ARBA" id="ARBA00001936"/>
    </source>
</evidence>
<name>A0AAV9FPN4_ACOCL</name>
<feature type="domain" description="DRBM" evidence="10">
    <location>
        <begin position="269"/>
        <end position="332"/>
    </location>
</feature>
<dbReference type="InterPro" id="IPR014720">
    <property type="entry name" value="dsRBD_dom"/>
</dbReference>
<comment type="cofactor">
    <cofactor evidence="1">
        <name>Mn(2+)</name>
        <dbReference type="ChEBI" id="CHEBI:29035"/>
    </cofactor>
</comment>
<organism evidence="12 13">
    <name type="scientific">Acorus calamus</name>
    <name type="common">Sweet flag</name>
    <dbReference type="NCBI Taxonomy" id="4465"/>
    <lineage>
        <taxon>Eukaryota</taxon>
        <taxon>Viridiplantae</taxon>
        <taxon>Streptophyta</taxon>
        <taxon>Embryophyta</taxon>
        <taxon>Tracheophyta</taxon>
        <taxon>Spermatophyta</taxon>
        <taxon>Magnoliopsida</taxon>
        <taxon>Liliopsida</taxon>
        <taxon>Acoraceae</taxon>
        <taxon>Acorus</taxon>
    </lineage>
</organism>
<keyword evidence="7" id="KW-0460">Magnesium</keyword>
<dbReference type="CDD" id="cd10845">
    <property type="entry name" value="DSRM_RNAse_III_family"/>
    <property type="match status" value="1"/>
</dbReference>
<dbReference type="GO" id="GO:0046872">
    <property type="term" value="F:metal ion binding"/>
    <property type="evidence" value="ECO:0007669"/>
    <property type="project" value="UniProtKB-KW"/>
</dbReference>
<dbReference type="PANTHER" id="PTHR14950:SF49">
    <property type="entry name" value="RIBONUCLEASE 3-LIKE PROTEIN 2-RELATED"/>
    <property type="match status" value="1"/>
</dbReference>
<feature type="domain" description="DRBM" evidence="10">
    <location>
        <begin position="353"/>
        <end position="426"/>
    </location>
</feature>
<keyword evidence="3" id="KW-0540">Nuclease</keyword>
<keyword evidence="5" id="KW-0255">Endonuclease</keyword>
<keyword evidence="13" id="KW-1185">Reference proteome</keyword>
<dbReference type="GO" id="GO:0004525">
    <property type="term" value="F:ribonuclease III activity"/>
    <property type="evidence" value="ECO:0007669"/>
    <property type="project" value="InterPro"/>
</dbReference>
<dbReference type="SUPFAM" id="SSF54768">
    <property type="entry name" value="dsRNA-binding domain-like"/>
    <property type="match status" value="2"/>
</dbReference>
<dbReference type="PROSITE" id="PS50137">
    <property type="entry name" value="DS_RBD"/>
    <property type="match status" value="2"/>
</dbReference>
<dbReference type="EMBL" id="JAUJYO010000001">
    <property type="protein sequence ID" value="KAK1326520.1"/>
    <property type="molecule type" value="Genomic_DNA"/>
</dbReference>
<evidence type="ECO:0000256" key="3">
    <source>
        <dbReference type="ARBA" id="ARBA00022722"/>
    </source>
</evidence>
<dbReference type="Gene3D" id="1.10.1520.10">
    <property type="entry name" value="Ribonuclease III domain"/>
    <property type="match status" value="1"/>
</dbReference>
<comment type="caution">
    <text evidence="12">The sequence shown here is derived from an EMBL/GenBank/DDBJ whole genome shotgun (WGS) entry which is preliminary data.</text>
</comment>
<comment type="cofactor">
    <cofactor evidence="2">
        <name>Mg(2+)</name>
        <dbReference type="ChEBI" id="CHEBI:18420"/>
    </cofactor>
</comment>
<dbReference type="Pfam" id="PF00636">
    <property type="entry name" value="Ribonuclease_3"/>
    <property type="match status" value="1"/>
</dbReference>
<evidence type="ECO:0000256" key="2">
    <source>
        <dbReference type="ARBA" id="ARBA00001946"/>
    </source>
</evidence>
<dbReference type="FunFam" id="1.10.1520.10:FF:000004">
    <property type="entry name" value="Endoribonuclease dicer-like 1"/>
    <property type="match status" value="1"/>
</dbReference>
<dbReference type="GO" id="GO:0005634">
    <property type="term" value="C:nucleus"/>
    <property type="evidence" value="ECO:0007669"/>
    <property type="project" value="TreeGrafter"/>
</dbReference>
<dbReference type="Pfam" id="PF00035">
    <property type="entry name" value="dsrm"/>
    <property type="match status" value="2"/>
</dbReference>
<dbReference type="SUPFAM" id="SSF69065">
    <property type="entry name" value="RNase III domain-like"/>
    <property type="match status" value="1"/>
</dbReference>
<evidence type="ECO:0000259" key="11">
    <source>
        <dbReference type="PROSITE" id="PS50142"/>
    </source>
</evidence>
<dbReference type="InterPro" id="IPR036389">
    <property type="entry name" value="RNase_III_sf"/>
</dbReference>
<keyword evidence="8 9" id="KW-0694">RNA-binding</keyword>
<evidence type="ECO:0000256" key="9">
    <source>
        <dbReference type="PROSITE-ProRule" id="PRU00266"/>
    </source>
</evidence>
<dbReference type="Proteomes" id="UP001180020">
    <property type="component" value="Unassembled WGS sequence"/>
</dbReference>
<evidence type="ECO:0000313" key="13">
    <source>
        <dbReference type="Proteomes" id="UP001180020"/>
    </source>
</evidence>
<accession>A0AAV9FPN4</accession>
<dbReference type="PROSITE" id="PS50142">
    <property type="entry name" value="RNASE_3_2"/>
    <property type="match status" value="1"/>
</dbReference>
<evidence type="ECO:0000256" key="8">
    <source>
        <dbReference type="ARBA" id="ARBA00022884"/>
    </source>
</evidence>
<dbReference type="PANTHER" id="PTHR14950">
    <property type="entry name" value="DICER-RELATED"/>
    <property type="match status" value="1"/>
</dbReference>
<dbReference type="SMART" id="SM00358">
    <property type="entry name" value="DSRM"/>
    <property type="match status" value="2"/>
</dbReference>
<evidence type="ECO:0000259" key="10">
    <source>
        <dbReference type="PROSITE" id="PS50137"/>
    </source>
</evidence>
<evidence type="ECO:0000256" key="4">
    <source>
        <dbReference type="ARBA" id="ARBA00022723"/>
    </source>
</evidence>
<evidence type="ECO:0000256" key="6">
    <source>
        <dbReference type="ARBA" id="ARBA00022801"/>
    </source>
</evidence>
<dbReference type="InterPro" id="IPR000999">
    <property type="entry name" value="RNase_III_dom"/>
</dbReference>
<evidence type="ECO:0000256" key="5">
    <source>
        <dbReference type="ARBA" id="ARBA00022759"/>
    </source>
</evidence>
<evidence type="ECO:0000256" key="7">
    <source>
        <dbReference type="ARBA" id="ARBA00022842"/>
    </source>
</evidence>
<keyword evidence="6" id="KW-0378">Hydrolase</keyword>
<reference evidence="12" key="2">
    <citation type="submission" date="2023-06" db="EMBL/GenBank/DDBJ databases">
        <authorList>
            <person name="Ma L."/>
            <person name="Liu K.-W."/>
            <person name="Li Z."/>
            <person name="Hsiao Y.-Y."/>
            <person name="Qi Y."/>
            <person name="Fu T."/>
            <person name="Tang G."/>
            <person name="Zhang D."/>
            <person name="Sun W.-H."/>
            <person name="Liu D.-K."/>
            <person name="Li Y."/>
            <person name="Chen G.-Z."/>
            <person name="Liu X.-D."/>
            <person name="Liao X.-Y."/>
            <person name="Jiang Y.-T."/>
            <person name="Yu X."/>
            <person name="Hao Y."/>
            <person name="Huang J."/>
            <person name="Zhao X.-W."/>
            <person name="Ke S."/>
            <person name="Chen Y.-Y."/>
            <person name="Wu W.-L."/>
            <person name="Hsu J.-L."/>
            <person name="Lin Y.-F."/>
            <person name="Huang M.-D."/>
            <person name="Li C.-Y."/>
            <person name="Huang L."/>
            <person name="Wang Z.-W."/>
            <person name="Zhao X."/>
            <person name="Zhong W.-Y."/>
            <person name="Peng D.-H."/>
            <person name="Ahmad S."/>
            <person name="Lan S."/>
            <person name="Zhang J.-S."/>
            <person name="Tsai W.-C."/>
            <person name="Van De Peer Y."/>
            <person name="Liu Z.-J."/>
        </authorList>
    </citation>
    <scope>NUCLEOTIDE SEQUENCE</scope>
    <source>
        <strain evidence="12">CP</strain>
        <tissue evidence="12">Leaves</tissue>
    </source>
</reference>
<dbReference type="GO" id="GO:0003723">
    <property type="term" value="F:RNA binding"/>
    <property type="evidence" value="ECO:0007669"/>
    <property type="project" value="UniProtKB-UniRule"/>
</dbReference>
<evidence type="ECO:0000313" key="12">
    <source>
        <dbReference type="EMBL" id="KAK1326520.1"/>
    </source>
</evidence>
<feature type="domain" description="RNase III" evidence="11">
    <location>
        <begin position="102"/>
        <end position="243"/>
    </location>
</feature>
<dbReference type="AlphaFoldDB" id="A0AAV9FPN4"/>
<dbReference type="Gene3D" id="3.30.160.20">
    <property type="match status" value="2"/>
</dbReference>
<keyword evidence="4" id="KW-0479">Metal-binding</keyword>
<dbReference type="GO" id="GO:0030422">
    <property type="term" value="P:siRNA processing"/>
    <property type="evidence" value="ECO:0007669"/>
    <property type="project" value="TreeGrafter"/>
</dbReference>
<gene>
    <name evidence="12" type="primary">RTL2</name>
    <name evidence="12" type="ORF">QJS10_CPA01g01793</name>
</gene>
<dbReference type="SMART" id="SM00535">
    <property type="entry name" value="RIBOc"/>
    <property type="match status" value="1"/>
</dbReference>
<dbReference type="CDD" id="cd00593">
    <property type="entry name" value="RIBOc"/>
    <property type="match status" value="1"/>
</dbReference>
<protein>
    <submittedName>
        <fullName evidence="12">Ribonuclease 3-like protein 2</fullName>
    </submittedName>
</protein>
<sequence length="426" mass="47553">MQKRRHGGVGKLVVSSFLGKKINIFSSNEDFISKQEIFHTLKCPTQFSNKFSAIKRKRRMFNAVPICSELVLAPPPPPPQPMVVAVPAATLKAASPEMAKDVAAVEALLRYKFKDETLLEEALTHSSCTESASYQRLEFIGDAALGLAISNYLYLNNPDVGPGRLSALRAANVSTEKLARVAVRHGLYRFLRRNSPSLDEKVREFTVAIEREGDEQPYCSIKAPKVLSDIVESIAAAIYVDCHFNLEHLWMTFRGLLEPVIMSETFHEQPVTALYEFCQKNGMAVDIRNWKKEDKNITNVFVEKKLVGVGCSEQREIAKLNAAKDALEKLSASNAVEVGEGVVPPSVAVDNKEYKQGLNEFCSKKHWPKPTYRVDKEQGPPHDRRFRCSVQVETADGVFIVAGEFRSRVKDAENSAASHMLINLRS</sequence>
<proteinExistence type="predicted"/>